<reference evidence="3 4" key="1">
    <citation type="submission" date="2020-03" db="EMBL/GenBank/DDBJ databases">
        <title>WGS of actinomycetes isolated from Thailand.</title>
        <authorList>
            <person name="Thawai C."/>
        </authorList>
    </citation>
    <scope>NUCLEOTIDE SEQUENCE [LARGE SCALE GENOMIC DNA]</scope>
    <source>
        <strain evidence="3 4">FMUSA5-5</strain>
    </source>
</reference>
<keyword evidence="2" id="KW-1133">Transmembrane helix</keyword>
<accession>A0ABX1AXW7</accession>
<keyword evidence="2" id="KW-0472">Membrane</keyword>
<feature type="compositionally biased region" description="Low complexity" evidence="1">
    <location>
        <begin position="85"/>
        <end position="94"/>
    </location>
</feature>
<feature type="region of interest" description="Disordered" evidence="1">
    <location>
        <begin position="42"/>
        <end position="100"/>
    </location>
</feature>
<feature type="transmembrane region" description="Helical" evidence="2">
    <location>
        <begin position="21"/>
        <end position="41"/>
    </location>
</feature>
<dbReference type="Proteomes" id="UP000696294">
    <property type="component" value="Unassembled WGS sequence"/>
</dbReference>
<sequence length="206" mass="20548">MTENRSAQSPSGGGASSRTNWTAVSALAGTLAAVIALVAYLRPPPAPAQPPPSHSADVVESTPAATQPPSTEPSTTPTPTPTPTAEPGTAGSPAVRPTQEAVGTAAPLAAVRPGGCDDAAAALAAYRRNAGSARSTQAAAAHQAYLDLMGAVLDAQGVVGQKISRLAAEFQELYFRLSGMNGGDPNQVVADINADIADLGTLCKPA</sequence>
<name>A0ABX1AXW7_9ACTN</name>
<feature type="compositionally biased region" description="Low complexity" evidence="1">
    <location>
        <begin position="61"/>
        <end position="75"/>
    </location>
</feature>
<feature type="compositionally biased region" description="Pro residues" evidence="1">
    <location>
        <begin position="42"/>
        <end position="53"/>
    </location>
</feature>
<organism evidence="3 4">
    <name type="scientific">Nonomuraea composti</name>
    <dbReference type="NCBI Taxonomy" id="2720023"/>
    <lineage>
        <taxon>Bacteria</taxon>
        <taxon>Bacillati</taxon>
        <taxon>Actinomycetota</taxon>
        <taxon>Actinomycetes</taxon>
        <taxon>Streptosporangiales</taxon>
        <taxon>Streptosporangiaceae</taxon>
        <taxon>Nonomuraea</taxon>
    </lineage>
</organism>
<keyword evidence="4" id="KW-1185">Reference proteome</keyword>
<protein>
    <submittedName>
        <fullName evidence="3">Uncharacterized protein</fullName>
    </submittedName>
</protein>
<evidence type="ECO:0000256" key="2">
    <source>
        <dbReference type="SAM" id="Phobius"/>
    </source>
</evidence>
<dbReference type="EMBL" id="JAATEP010000004">
    <property type="protein sequence ID" value="NJP89492.1"/>
    <property type="molecule type" value="Genomic_DNA"/>
</dbReference>
<evidence type="ECO:0000313" key="4">
    <source>
        <dbReference type="Proteomes" id="UP000696294"/>
    </source>
</evidence>
<proteinExistence type="predicted"/>
<gene>
    <name evidence="3" type="ORF">HCN51_08535</name>
</gene>
<dbReference type="RefSeq" id="WP_168008448.1">
    <property type="nucleotide sequence ID" value="NZ_JAATEP010000004.1"/>
</dbReference>
<evidence type="ECO:0000313" key="3">
    <source>
        <dbReference type="EMBL" id="NJP89492.1"/>
    </source>
</evidence>
<comment type="caution">
    <text evidence="3">The sequence shown here is derived from an EMBL/GenBank/DDBJ whole genome shotgun (WGS) entry which is preliminary data.</text>
</comment>
<evidence type="ECO:0000256" key="1">
    <source>
        <dbReference type="SAM" id="MobiDB-lite"/>
    </source>
</evidence>
<keyword evidence="2" id="KW-0812">Transmembrane</keyword>